<protein>
    <submittedName>
        <fullName evidence="2">Uncharacterized protein</fullName>
    </submittedName>
</protein>
<dbReference type="EMBL" id="CP012159">
    <property type="protein sequence ID" value="AKT43248.1"/>
    <property type="molecule type" value="Genomic_DNA"/>
</dbReference>
<reference evidence="2 3" key="1">
    <citation type="submission" date="2015-07" db="EMBL/GenBank/DDBJ databases">
        <title>Genome analysis of myxobacterium Chondromyces crocatus Cm c5 reveals a high potential for natural compound synthesis and the genetic basis for the loss of fruiting body formation.</title>
        <authorList>
            <person name="Zaburannyi N."/>
            <person name="Bunk B."/>
            <person name="Maier J."/>
            <person name="Overmann J."/>
            <person name="Mueller R."/>
        </authorList>
    </citation>
    <scope>NUCLEOTIDE SEQUENCE [LARGE SCALE GENOMIC DNA]</scope>
    <source>
        <strain evidence="2 3">Cm c5</strain>
    </source>
</reference>
<proteinExistence type="predicted"/>
<gene>
    <name evidence="2" type="ORF">CMC5_074790</name>
</gene>
<dbReference type="STRING" id="52.CMC5_074790"/>
<sequence length="169" mass="18883">MSAGESDDDRLDREAPTLSERSSNDTLLDEDGPPDWLAALPRAHARAAERTMPHVALVFSVLAVLVASELQDEELGDAHEGIVRHFERSSARWPVYGKLASTAFWIVINQVRELVADLADDIGGGRRKRTRAREERPSTRSLSPKPVVSSDPREVHAERPFAVYGRWVY</sequence>
<dbReference type="RefSeq" id="WP_050434747.1">
    <property type="nucleotide sequence ID" value="NZ_CP012159.1"/>
</dbReference>
<name>A0A0K1ERK6_CHOCO</name>
<feature type="region of interest" description="Disordered" evidence="1">
    <location>
        <begin position="125"/>
        <end position="153"/>
    </location>
</feature>
<evidence type="ECO:0000256" key="1">
    <source>
        <dbReference type="SAM" id="MobiDB-lite"/>
    </source>
</evidence>
<evidence type="ECO:0000313" key="3">
    <source>
        <dbReference type="Proteomes" id="UP000067626"/>
    </source>
</evidence>
<dbReference type="AlphaFoldDB" id="A0A0K1ERK6"/>
<feature type="region of interest" description="Disordered" evidence="1">
    <location>
        <begin position="1"/>
        <end position="33"/>
    </location>
</feature>
<evidence type="ECO:0000313" key="2">
    <source>
        <dbReference type="EMBL" id="AKT43248.1"/>
    </source>
</evidence>
<dbReference type="Proteomes" id="UP000067626">
    <property type="component" value="Chromosome"/>
</dbReference>
<organism evidence="2 3">
    <name type="scientific">Chondromyces crocatus</name>
    <dbReference type="NCBI Taxonomy" id="52"/>
    <lineage>
        <taxon>Bacteria</taxon>
        <taxon>Pseudomonadati</taxon>
        <taxon>Myxococcota</taxon>
        <taxon>Polyangia</taxon>
        <taxon>Polyangiales</taxon>
        <taxon>Polyangiaceae</taxon>
        <taxon>Chondromyces</taxon>
    </lineage>
</organism>
<dbReference type="KEGG" id="ccro:CMC5_074790"/>
<accession>A0A0K1ERK6</accession>
<keyword evidence="3" id="KW-1185">Reference proteome</keyword>